<dbReference type="AlphaFoldDB" id="A0A401INR7"/>
<keyword evidence="2" id="KW-1185">Reference proteome</keyword>
<organism evidence="1 2">
    <name type="scientific">Aphanothece sacrum FPU1</name>
    <dbReference type="NCBI Taxonomy" id="1920663"/>
    <lineage>
        <taxon>Bacteria</taxon>
        <taxon>Bacillati</taxon>
        <taxon>Cyanobacteriota</taxon>
        <taxon>Cyanophyceae</taxon>
        <taxon>Oscillatoriophycideae</taxon>
        <taxon>Chroococcales</taxon>
        <taxon>Aphanothecaceae</taxon>
        <taxon>Aphanothece</taxon>
    </lineage>
</organism>
<name>A0A401INR7_APHSA</name>
<gene>
    <name evidence="1" type="ORF">AsFPU1_4349</name>
</gene>
<reference evidence="2" key="1">
    <citation type="submission" date="2017-05" db="EMBL/GenBank/DDBJ databases">
        <title>Physiological properties and genetic analysis related to exopolysaccharide production of fresh-water unicellular cyanobacterium Aphanothece sacrum, Suizenji Nori, that has been cultured as a food source in Japan.</title>
        <authorList>
            <person name="Kanesaki Y."/>
            <person name="Yoshikawa S."/>
            <person name="Ohki K."/>
        </authorList>
    </citation>
    <scope>NUCLEOTIDE SEQUENCE [LARGE SCALE GENOMIC DNA]</scope>
    <source>
        <strain evidence="2">FPU1</strain>
    </source>
</reference>
<accession>A0A401INR7</accession>
<evidence type="ECO:0000313" key="1">
    <source>
        <dbReference type="EMBL" id="GBF82915.1"/>
    </source>
</evidence>
<dbReference type="EMBL" id="BDQK01000017">
    <property type="protein sequence ID" value="GBF82915.1"/>
    <property type="molecule type" value="Genomic_DNA"/>
</dbReference>
<proteinExistence type="predicted"/>
<sequence>MEILLFVDKRKDSHCEAYITKKYTLYTTALSTRILSFTIAKNFQVFLSFLYSMIHLSEA</sequence>
<dbReference type="Proteomes" id="UP000287247">
    <property type="component" value="Unassembled WGS sequence"/>
</dbReference>
<protein>
    <submittedName>
        <fullName evidence="1">Exocyst complex component 5</fullName>
    </submittedName>
</protein>
<comment type="caution">
    <text evidence="1">The sequence shown here is derived from an EMBL/GenBank/DDBJ whole genome shotgun (WGS) entry which is preliminary data.</text>
</comment>
<evidence type="ECO:0000313" key="2">
    <source>
        <dbReference type="Proteomes" id="UP000287247"/>
    </source>
</evidence>